<keyword evidence="1 3" id="KW-0378">Hydrolase</keyword>
<dbReference type="Pfam" id="PF01520">
    <property type="entry name" value="Amidase_3"/>
    <property type="match status" value="1"/>
</dbReference>
<evidence type="ECO:0000259" key="2">
    <source>
        <dbReference type="SMART" id="SM00646"/>
    </source>
</evidence>
<dbReference type="OrthoDB" id="9806267at2"/>
<evidence type="ECO:0000256" key="1">
    <source>
        <dbReference type="ARBA" id="ARBA00022801"/>
    </source>
</evidence>
<dbReference type="SMART" id="SM00646">
    <property type="entry name" value="Ami_3"/>
    <property type="match status" value="1"/>
</dbReference>
<dbReference type="GO" id="GO:0030288">
    <property type="term" value="C:outer membrane-bounded periplasmic space"/>
    <property type="evidence" value="ECO:0007669"/>
    <property type="project" value="TreeGrafter"/>
</dbReference>
<dbReference type="SUPFAM" id="SSF53187">
    <property type="entry name" value="Zn-dependent exopeptidases"/>
    <property type="match status" value="1"/>
</dbReference>
<dbReference type="InterPro" id="IPR050695">
    <property type="entry name" value="N-acetylmuramoyl_amidase_3"/>
</dbReference>
<name>A6NUV0_9FIRM</name>
<comment type="caution">
    <text evidence="3">The sequence shown here is derived from an EMBL/GenBank/DDBJ whole genome shotgun (WGS) entry which is preliminary data.</text>
</comment>
<dbReference type="eggNOG" id="COG0860">
    <property type="taxonomic scope" value="Bacteria"/>
</dbReference>
<feature type="domain" description="MurNAc-LAA" evidence="2">
    <location>
        <begin position="188"/>
        <end position="299"/>
    </location>
</feature>
<gene>
    <name evidence="3" type="ORF">BACCAP_01984</name>
</gene>
<proteinExistence type="predicted"/>
<evidence type="ECO:0000313" key="4">
    <source>
        <dbReference type="Proteomes" id="UP000003639"/>
    </source>
</evidence>
<dbReference type="PANTHER" id="PTHR30404:SF0">
    <property type="entry name" value="N-ACETYLMURAMOYL-L-ALANINE AMIDASE AMIC"/>
    <property type="match status" value="1"/>
</dbReference>
<dbReference type="Proteomes" id="UP000003639">
    <property type="component" value="Unassembled WGS sequence"/>
</dbReference>
<organism evidence="3 4">
    <name type="scientific">Pseudoflavonifractor capillosus ATCC 29799</name>
    <dbReference type="NCBI Taxonomy" id="411467"/>
    <lineage>
        <taxon>Bacteria</taxon>
        <taxon>Bacillati</taxon>
        <taxon>Bacillota</taxon>
        <taxon>Clostridia</taxon>
        <taxon>Eubacteriales</taxon>
        <taxon>Oscillospiraceae</taxon>
        <taxon>Pseudoflavonifractor</taxon>
    </lineage>
</organism>
<protein>
    <submittedName>
        <fullName evidence="3">N-acetylmuramoyl-L-alanine amidase</fullName>
        <ecNumber evidence="3">3.5.1.28</ecNumber>
    </submittedName>
</protein>
<sequence>MIGIQTVFLLHWFHRKDSRRTALRTILCPSQGRRNRFSSSYLCAIIPIRPHSERNLLIESREEVSAVKNAAWKKFFSRTLALLALLGGGALLLLSRGGGEAYSALSAARFDTETVVIDAGHGGEDGGAVSVTGVAESGINLAIAKKLDFLFGLYGVRTELLRTEDISLHDSSADTLREKKTSDLRNRVARIESVENATLISIHQNTYQSAQYRGAQVFYADSDTSLPLAQATQDALRLVDPDNTRKPAKISESVYLMNHITCRAILVECGFLSNPEEDLLLQSPVYQLKLAGALCGAYLQYQDSQQGVL</sequence>
<dbReference type="GO" id="GO:0009253">
    <property type="term" value="P:peptidoglycan catabolic process"/>
    <property type="evidence" value="ECO:0007669"/>
    <property type="project" value="InterPro"/>
</dbReference>
<keyword evidence="4" id="KW-1185">Reference proteome</keyword>
<dbReference type="EC" id="3.5.1.28" evidence="3"/>
<accession>A6NUV0</accession>
<dbReference type="STRING" id="411467.BACCAP_01984"/>
<dbReference type="AlphaFoldDB" id="A6NUV0"/>
<dbReference type="CDD" id="cd02696">
    <property type="entry name" value="MurNAc-LAA"/>
    <property type="match status" value="1"/>
</dbReference>
<dbReference type="PANTHER" id="PTHR30404">
    <property type="entry name" value="N-ACETYLMURAMOYL-L-ALANINE AMIDASE"/>
    <property type="match status" value="1"/>
</dbReference>
<dbReference type="Gene3D" id="3.40.630.40">
    <property type="entry name" value="Zn-dependent exopeptidases"/>
    <property type="match status" value="1"/>
</dbReference>
<dbReference type="GO" id="GO:0008745">
    <property type="term" value="F:N-acetylmuramoyl-L-alanine amidase activity"/>
    <property type="evidence" value="ECO:0007669"/>
    <property type="project" value="UniProtKB-EC"/>
</dbReference>
<reference evidence="3 4" key="2">
    <citation type="submission" date="2007-06" db="EMBL/GenBank/DDBJ databases">
        <title>Draft genome sequence of Pseudoflavonifractor capillosus ATCC 29799.</title>
        <authorList>
            <person name="Sudarsanam P."/>
            <person name="Ley R."/>
            <person name="Guruge J."/>
            <person name="Turnbaugh P.J."/>
            <person name="Mahowald M."/>
            <person name="Liep D."/>
            <person name="Gordon J."/>
        </authorList>
    </citation>
    <scope>NUCLEOTIDE SEQUENCE [LARGE SCALE GENOMIC DNA]</scope>
    <source>
        <strain evidence="3 4">ATCC 29799</strain>
    </source>
</reference>
<reference evidence="3 4" key="1">
    <citation type="submission" date="2007-04" db="EMBL/GenBank/DDBJ databases">
        <authorList>
            <person name="Fulton L."/>
            <person name="Clifton S."/>
            <person name="Fulton B."/>
            <person name="Xu J."/>
            <person name="Minx P."/>
            <person name="Pepin K.H."/>
            <person name="Johnson M."/>
            <person name="Thiruvilangam P."/>
            <person name="Bhonagiri V."/>
            <person name="Nash W.E."/>
            <person name="Mardis E.R."/>
            <person name="Wilson R.K."/>
        </authorList>
    </citation>
    <scope>NUCLEOTIDE SEQUENCE [LARGE SCALE GENOMIC DNA]</scope>
    <source>
        <strain evidence="3 4">ATCC 29799</strain>
    </source>
</reference>
<dbReference type="EMBL" id="AAXG02000012">
    <property type="protein sequence ID" value="EDN00151.1"/>
    <property type="molecule type" value="Genomic_DNA"/>
</dbReference>
<evidence type="ECO:0000313" key="3">
    <source>
        <dbReference type="EMBL" id="EDN00151.1"/>
    </source>
</evidence>
<dbReference type="InterPro" id="IPR002508">
    <property type="entry name" value="MurNAc-LAA_cat"/>
</dbReference>